<evidence type="ECO:0000313" key="11">
    <source>
        <dbReference type="Proteomes" id="UP000184509"/>
    </source>
</evidence>
<dbReference type="InterPro" id="IPR036097">
    <property type="entry name" value="HisK_dim/P_sf"/>
</dbReference>
<dbReference type="GO" id="GO:0005886">
    <property type="term" value="C:plasma membrane"/>
    <property type="evidence" value="ECO:0007669"/>
    <property type="project" value="TreeGrafter"/>
</dbReference>
<dbReference type="GO" id="GO:0000155">
    <property type="term" value="F:phosphorelay sensor kinase activity"/>
    <property type="evidence" value="ECO:0007669"/>
    <property type="project" value="InterPro"/>
</dbReference>
<reference evidence="10 11" key="1">
    <citation type="submission" date="2016-11" db="EMBL/GenBank/DDBJ databases">
        <authorList>
            <person name="Jaros S."/>
            <person name="Januszkiewicz K."/>
            <person name="Wedrychowicz H."/>
        </authorList>
    </citation>
    <scope>NUCLEOTIDE SEQUENCE [LARGE SCALE GENOMIC DNA]</scope>
    <source>
        <strain evidence="10 11">DSM 26991</strain>
    </source>
</reference>
<dbReference type="FunFam" id="3.30.565.10:FF:000006">
    <property type="entry name" value="Sensor histidine kinase WalK"/>
    <property type="match status" value="1"/>
</dbReference>
<keyword evidence="7" id="KW-0175">Coiled coil</keyword>
<organism evidence="10 11">
    <name type="scientific">Bacteroides luti</name>
    <dbReference type="NCBI Taxonomy" id="1297750"/>
    <lineage>
        <taxon>Bacteria</taxon>
        <taxon>Pseudomonadati</taxon>
        <taxon>Bacteroidota</taxon>
        <taxon>Bacteroidia</taxon>
        <taxon>Bacteroidales</taxon>
        <taxon>Bacteroidaceae</taxon>
        <taxon>Bacteroides</taxon>
    </lineage>
</organism>
<dbReference type="Gene3D" id="3.30.450.20">
    <property type="entry name" value="PAS domain"/>
    <property type="match status" value="2"/>
</dbReference>
<dbReference type="Gene3D" id="3.30.565.10">
    <property type="entry name" value="Histidine kinase-like ATPase, C-terminal domain"/>
    <property type="match status" value="1"/>
</dbReference>
<evidence type="ECO:0000256" key="5">
    <source>
        <dbReference type="ARBA" id="ARBA00022777"/>
    </source>
</evidence>
<evidence type="ECO:0000256" key="1">
    <source>
        <dbReference type="ARBA" id="ARBA00000085"/>
    </source>
</evidence>
<proteinExistence type="predicted"/>
<dbReference type="SUPFAM" id="SSF52172">
    <property type="entry name" value="CheY-like"/>
    <property type="match status" value="1"/>
</dbReference>
<dbReference type="STRING" id="1297750.SAMN05444405_108112"/>
<evidence type="ECO:0000313" key="10">
    <source>
        <dbReference type="EMBL" id="SHF41788.1"/>
    </source>
</evidence>
<dbReference type="OrthoDB" id="9796457at2"/>
<dbReference type="InterPro" id="IPR036890">
    <property type="entry name" value="HATPase_C_sf"/>
</dbReference>
<evidence type="ECO:0000256" key="2">
    <source>
        <dbReference type="ARBA" id="ARBA00012438"/>
    </source>
</evidence>
<evidence type="ECO:0000256" key="3">
    <source>
        <dbReference type="ARBA" id="ARBA00022553"/>
    </source>
</evidence>
<sequence>MTRILHDPQNSDKILQMTADTMFLVDYEGICVDLVVYANRGFFRRRKNLIGENFFNLLPEKTYSAIKKDFEKVKENKIVSSKNYELPLSEGTFYFKCIMQPFDENLILCQYRDITNRARTKLQLEKTNNELREIEKAAKISQWKYNYRTQIFSYKGYSGGLANSDHFKNITLEAYLEIIHRDDRAGFLIWINNILHHTSADTADTHEYRILVKKEFLFLRLKVLNISASEENKEIEGFCQNITDIIKLDENLGTITKAVNFASEDIFAFKPDGTLVFANEQFRKHYLLTDDNDLSAIKINKLPIKKELKERWMNIRSEFSQLTDIVRFVEEKPFPHLKEILAFDFFSYIIKDSEDEEIIWTFGRDISEQIRYDEQTKEVNQIMNTVLENIPLAISVKDTGNDLRYIYRNKVTYVSMKDTNVIGKTDFDIYPDEIAITYRNEDLSVIKNREPIIYSKEVVNNEKGKFIIHKQKLLVENGNRPPLIIVLESDITNMKKMESELISAKEKAEKSDMLKSAFLANMSHEIRTPLNAIVGFSRVIADTQNAQERMDYYKIVESNNSRLLQLINEILDLSRIESGIMEFAEEPINLGVMCQEVFDAHRFRTPENVQLLFEESDADLWIYSDKNRLIQVFSNLIGNAFKFTNEGSIRFGYKINNEEIECYVKDTGIGFPKEKAKNVFERFAKLNTTVQGTGLGLSICKSIVEKLGGTIWAKSDVGQGAEFFFTLPYIAPQKESVNEITAEEDDDSKDIELSEKKDTLILVAEDNDSNFKLLNVMIGKKVTLVHAHDGIEAITMFEEYKPDLILMDIKMPNMDGLDATRVIRQVSPEIPIIALSAFVYDDDVKAALLCGCNEFIPKPVSQDKLTDILRKYL</sequence>
<dbReference type="Pfam" id="PF02518">
    <property type="entry name" value="HATPase_c"/>
    <property type="match status" value="1"/>
</dbReference>
<dbReference type="PANTHER" id="PTHR43047">
    <property type="entry name" value="TWO-COMPONENT HISTIDINE PROTEIN KINASE"/>
    <property type="match status" value="1"/>
</dbReference>
<dbReference type="Pfam" id="PF00512">
    <property type="entry name" value="HisKA"/>
    <property type="match status" value="1"/>
</dbReference>
<dbReference type="RefSeq" id="WP_073401422.1">
    <property type="nucleotide sequence ID" value="NZ_FQTV01000008.1"/>
</dbReference>
<gene>
    <name evidence="10" type="ORF">SAMN05444405_108112</name>
</gene>
<dbReference type="Gene3D" id="1.10.287.130">
    <property type="match status" value="1"/>
</dbReference>
<evidence type="ECO:0000256" key="4">
    <source>
        <dbReference type="ARBA" id="ARBA00022679"/>
    </source>
</evidence>
<dbReference type="Pfam" id="PF00072">
    <property type="entry name" value="Response_reg"/>
    <property type="match status" value="1"/>
</dbReference>
<dbReference type="SMART" id="SM00388">
    <property type="entry name" value="HisKA"/>
    <property type="match status" value="1"/>
</dbReference>
<dbReference type="SUPFAM" id="SSF55874">
    <property type="entry name" value="ATPase domain of HSP90 chaperone/DNA topoisomerase II/histidine kinase"/>
    <property type="match status" value="1"/>
</dbReference>
<evidence type="ECO:0000259" key="8">
    <source>
        <dbReference type="PROSITE" id="PS50109"/>
    </source>
</evidence>
<dbReference type="SMART" id="SM00448">
    <property type="entry name" value="REC"/>
    <property type="match status" value="1"/>
</dbReference>
<dbReference type="InterPro" id="IPR003594">
    <property type="entry name" value="HATPase_dom"/>
</dbReference>
<name>A0A1M5BH34_9BACE</name>
<accession>A0A1M5BH34</accession>
<comment type="catalytic activity">
    <reaction evidence="1">
        <text>ATP + protein L-histidine = ADP + protein N-phospho-L-histidine.</text>
        <dbReference type="EC" id="2.7.13.3"/>
    </reaction>
</comment>
<keyword evidence="11" id="KW-1185">Reference proteome</keyword>
<evidence type="ECO:0000256" key="6">
    <source>
        <dbReference type="PROSITE-ProRule" id="PRU00169"/>
    </source>
</evidence>
<dbReference type="InterPro" id="IPR035965">
    <property type="entry name" value="PAS-like_dom_sf"/>
</dbReference>
<feature type="domain" description="Histidine kinase" evidence="8">
    <location>
        <begin position="521"/>
        <end position="731"/>
    </location>
</feature>
<dbReference type="PANTHER" id="PTHR43047:SF72">
    <property type="entry name" value="OSMOSENSING HISTIDINE PROTEIN KINASE SLN1"/>
    <property type="match status" value="1"/>
</dbReference>
<dbReference type="InterPro" id="IPR011006">
    <property type="entry name" value="CheY-like_superfamily"/>
</dbReference>
<keyword evidence="3 6" id="KW-0597">Phosphoprotein</keyword>
<dbReference type="CDD" id="cd00082">
    <property type="entry name" value="HisKA"/>
    <property type="match status" value="1"/>
</dbReference>
<evidence type="ECO:0000259" key="9">
    <source>
        <dbReference type="PROSITE" id="PS50110"/>
    </source>
</evidence>
<dbReference type="PROSITE" id="PS50110">
    <property type="entry name" value="RESPONSE_REGULATORY"/>
    <property type="match status" value="1"/>
</dbReference>
<dbReference type="AlphaFoldDB" id="A0A1M5BH34"/>
<dbReference type="Gene3D" id="3.40.50.2300">
    <property type="match status" value="1"/>
</dbReference>
<keyword evidence="5 10" id="KW-0418">Kinase</keyword>
<dbReference type="PRINTS" id="PR00344">
    <property type="entry name" value="BCTRLSENSOR"/>
</dbReference>
<dbReference type="InterPro" id="IPR003661">
    <property type="entry name" value="HisK_dim/P_dom"/>
</dbReference>
<dbReference type="InterPro" id="IPR001789">
    <property type="entry name" value="Sig_transdc_resp-reg_receiver"/>
</dbReference>
<protein>
    <recommendedName>
        <fullName evidence="2">histidine kinase</fullName>
        <ecNumber evidence="2">2.7.13.3</ecNumber>
    </recommendedName>
</protein>
<dbReference type="SMART" id="SM00387">
    <property type="entry name" value="HATPase_c"/>
    <property type="match status" value="1"/>
</dbReference>
<feature type="modified residue" description="4-aspartylphosphate" evidence="6">
    <location>
        <position position="808"/>
    </location>
</feature>
<dbReference type="PROSITE" id="PS50109">
    <property type="entry name" value="HIS_KIN"/>
    <property type="match status" value="1"/>
</dbReference>
<dbReference type="SUPFAM" id="SSF47384">
    <property type="entry name" value="Homodimeric domain of signal transducing histidine kinase"/>
    <property type="match status" value="1"/>
</dbReference>
<dbReference type="SUPFAM" id="SSF55785">
    <property type="entry name" value="PYP-like sensor domain (PAS domain)"/>
    <property type="match status" value="1"/>
</dbReference>
<dbReference type="CDD" id="cd17546">
    <property type="entry name" value="REC_hyHK_CKI1_RcsC-like"/>
    <property type="match status" value="1"/>
</dbReference>
<dbReference type="InterPro" id="IPR005467">
    <property type="entry name" value="His_kinase_dom"/>
</dbReference>
<feature type="domain" description="Response regulatory" evidence="9">
    <location>
        <begin position="760"/>
        <end position="873"/>
    </location>
</feature>
<dbReference type="EC" id="2.7.13.3" evidence="2"/>
<dbReference type="EMBL" id="FQTV01000008">
    <property type="protein sequence ID" value="SHF41788.1"/>
    <property type="molecule type" value="Genomic_DNA"/>
</dbReference>
<keyword evidence="4" id="KW-0808">Transferase</keyword>
<feature type="coiled-coil region" evidence="7">
    <location>
        <begin position="117"/>
        <end position="144"/>
    </location>
</feature>
<evidence type="ECO:0000256" key="7">
    <source>
        <dbReference type="SAM" id="Coils"/>
    </source>
</evidence>
<dbReference type="InterPro" id="IPR004358">
    <property type="entry name" value="Sig_transdc_His_kin-like_C"/>
</dbReference>
<dbReference type="GO" id="GO:0009927">
    <property type="term" value="F:histidine phosphotransfer kinase activity"/>
    <property type="evidence" value="ECO:0007669"/>
    <property type="project" value="TreeGrafter"/>
</dbReference>
<dbReference type="Proteomes" id="UP000184509">
    <property type="component" value="Unassembled WGS sequence"/>
</dbReference>